<dbReference type="GO" id="GO:0006790">
    <property type="term" value="P:sulfur compound metabolic process"/>
    <property type="evidence" value="ECO:0007669"/>
    <property type="project" value="TreeGrafter"/>
</dbReference>
<evidence type="ECO:0000256" key="5">
    <source>
        <dbReference type="ARBA" id="ARBA00023004"/>
    </source>
</evidence>
<dbReference type="InterPro" id="IPR051323">
    <property type="entry name" value="AtsK-like"/>
</dbReference>
<dbReference type="RefSeq" id="WP_282199898.1">
    <property type="nucleotide sequence ID" value="NZ_BOQE01000001.1"/>
</dbReference>
<name>A0AAV4LGQ6_9BACL</name>
<comment type="caution">
    <text evidence="7">The sequence shown here is derived from an EMBL/GenBank/DDBJ whole genome shotgun (WGS) entry which is preliminary data.</text>
</comment>
<evidence type="ECO:0000256" key="4">
    <source>
        <dbReference type="ARBA" id="ARBA00023002"/>
    </source>
</evidence>
<feature type="domain" description="TauD/TfdA-like" evidence="6">
    <location>
        <begin position="42"/>
        <end position="299"/>
    </location>
</feature>
<dbReference type="GO" id="GO:0005737">
    <property type="term" value="C:cytoplasm"/>
    <property type="evidence" value="ECO:0007669"/>
    <property type="project" value="TreeGrafter"/>
</dbReference>
<dbReference type="SUPFAM" id="SSF51197">
    <property type="entry name" value="Clavaminate synthase-like"/>
    <property type="match status" value="1"/>
</dbReference>
<dbReference type="EMBL" id="BOQE01000001">
    <property type="protein sequence ID" value="GIM46849.1"/>
    <property type="molecule type" value="Genomic_DNA"/>
</dbReference>
<proteinExistence type="inferred from homology"/>
<reference evidence="7" key="1">
    <citation type="journal article" date="2023" name="Int. J. Syst. Evol. Microbiol.">
        <title>Collibacillus ludicampi gen. nov., sp. nov., a new soil bacterium of the family Alicyclobacillaceae.</title>
        <authorList>
            <person name="Jojima T."/>
            <person name="Ioku Y."/>
            <person name="Fukuta Y."/>
            <person name="Shirasaka N."/>
            <person name="Matsumura Y."/>
            <person name="Mori M."/>
        </authorList>
    </citation>
    <scope>NUCLEOTIDE SEQUENCE</scope>
    <source>
        <strain evidence="7">TP075</strain>
    </source>
</reference>
<evidence type="ECO:0000256" key="2">
    <source>
        <dbReference type="ARBA" id="ARBA00022723"/>
    </source>
</evidence>
<keyword evidence="2" id="KW-0479">Metal-binding</keyword>
<keyword evidence="5" id="KW-0408">Iron</keyword>
<comment type="similarity">
    <text evidence="1">Belongs to the TfdA dioxygenase family.</text>
</comment>
<dbReference type="InterPro" id="IPR042098">
    <property type="entry name" value="TauD-like_sf"/>
</dbReference>
<evidence type="ECO:0000256" key="3">
    <source>
        <dbReference type="ARBA" id="ARBA00022964"/>
    </source>
</evidence>
<evidence type="ECO:0000313" key="8">
    <source>
        <dbReference type="Proteomes" id="UP001057291"/>
    </source>
</evidence>
<dbReference type="PANTHER" id="PTHR30468">
    <property type="entry name" value="ALPHA-KETOGLUTARATE-DEPENDENT SULFONATE DIOXYGENASE"/>
    <property type="match status" value="1"/>
</dbReference>
<dbReference type="AlphaFoldDB" id="A0AAV4LGQ6"/>
<dbReference type="GO" id="GO:0046872">
    <property type="term" value="F:metal ion binding"/>
    <property type="evidence" value="ECO:0007669"/>
    <property type="project" value="UniProtKB-KW"/>
</dbReference>
<organism evidence="7 8">
    <name type="scientific">Collibacillus ludicampi</name>
    <dbReference type="NCBI Taxonomy" id="2771369"/>
    <lineage>
        <taxon>Bacteria</taxon>
        <taxon>Bacillati</taxon>
        <taxon>Bacillota</taxon>
        <taxon>Bacilli</taxon>
        <taxon>Bacillales</taxon>
        <taxon>Alicyclobacillaceae</taxon>
        <taxon>Collibacillus</taxon>
    </lineage>
</organism>
<evidence type="ECO:0000313" key="7">
    <source>
        <dbReference type="EMBL" id="GIM46849.1"/>
    </source>
</evidence>
<dbReference type="GO" id="GO:0000908">
    <property type="term" value="F:taurine dioxygenase activity"/>
    <property type="evidence" value="ECO:0007669"/>
    <property type="project" value="TreeGrafter"/>
</dbReference>
<dbReference type="Pfam" id="PF02668">
    <property type="entry name" value="TauD"/>
    <property type="match status" value="1"/>
</dbReference>
<accession>A0AAV4LGQ6</accession>
<evidence type="ECO:0000256" key="1">
    <source>
        <dbReference type="ARBA" id="ARBA00005896"/>
    </source>
</evidence>
<dbReference type="InterPro" id="IPR003819">
    <property type="entry name" value="TauD/TfdA-like"/>
</dbReference>
<keyword evidence="8" id="KW-1185">Reference proteome</keyword>
<dbReference type="Proteomes" id="UP001057291">
    <property type="component" value="Unassembled WGS sequence"/>
</dbReference>
<dbReference type="PANTHER" id="PTHR30468:SF1">
    <property type="entry name" value="ALPHA-KETOGLUTARATE-DEPENDENT SULFONATE DIOXYGENASE"/>
    <property type="match status" value="1"/>
</dbReference>
<dbReference type="Gene3D" id="3.60.130.10">
    <property type="entry name" value="Clavaminate synthase-like"/>
    <property type="match status" value="1"/>
</dbReference>
<protein>
    <submittedName>
        <fullName evidence="7">Taurine dioxygenase</fullName>
    </submittedName>
</protein>
<gene>
    <name evidence="7" type="primary">tauD</name>
    <name evidence="7" type="ORF">DNHGIG_23980</name>
</gene>
<sequence>MSKYTIDPTRPLNIPYRNRYTGTRILRRFPEGVEEKPYTLFQVKPLGPLIGAEIVGVDLRDSITSEVKEELNRALLEWKVIFFRDQKISSEQLVAFARLWGELEKHPFLPEGNSPEIVRFAKDKNSKGFENIWHNDVTFRLTPARAAILRVIEVPELGGDTLWADTAAAYDNLPEEIKERIDGLTAIHDFTHVFGHSLTPDELAFWQAEFPIAEHPVVIKHPVTGRKTLFVNPDFTARIVGLDLEESENLLQYLFQQVHIPEYQVRFKWEANSIAFWDNFATQHYAVADYYPNRRLGERVAIVGERPSN</sequence>
<keyword evidence="3 7" id="KW-0223">Dioxygenase</keyword>
<evidence type="ECO:0000259" key="6">
    <source>
        <dbReference type="Pfam" id="PF02668"/>
    </source>
</evidence>
<keyword evidence="4" id="KW-0560">Oxidoreductase</keyword>